<evidence type="ECO:0000313" key="15">
    <source>
        <dbReference type="Proteomes" id="UP000663860"/>
    </source>
</evidence>
<dbReference type="InterPro" id="IPR017452">
    <property type="entry name" value="GPCR_Rhodpsn_7TM"/>
</dbReference>
<name>A0A813U8B3_9BILA</name>
<dbReference type="EMBL" id="CAJOAY010001154">
    <property type="protein sequence ID" value="CAF3801913.1"/>
    <property type="molecule type" value="Genomic_DNA"/>
</dbReference>
<dbReference type="PROSITE" id="PS50262">
    <property type="entry name" value="G_PROTEIN_RECEP_F1_2"/>
    <property type="match status" value="1"/>
</dbReference>
<dbReference type="PRINTS" id="PR00237">
    <property type="entry name" value="GPCRRHODOPSN"/>
</dbReference>
<evidence type="ECO:0000313" key="12">
    <source>
        <dbReference type="EMBL" id="CAF0861947.1"/>
    </source>
</evidence>
<dbReference type="PANTHER" id="PTHR24228:SF59">
    <property type="entry name" value="NEUROPEPTIDE RECEPTOR 15"/>
    <property type="match status" value="1"/>
</dbReference>
<keyword evidence="4 9" id="KW-1133">Transmembrane helix</keyword>
<evidence type="ECO:0000256" key="1">
    <source>
        <dbReference type="ARBA" id="ARBA00004651"/>
    </source>
</evidence>
<dbReference type="Proteomes" id="UP000663868">
    <property type="component" value="Unassembled WGS sequence"/>
</dbReference>
<feature type="domain" description="G-protein coupled receptors family 1 profile" evidence="10">
    <location>
        <begin position="32"/>
        <end position="286"/>
    </location>
</feature>
<accession>A0A813U8B3</accession>
<evidence type="ECO:0000313" key="11">
    <source>
        <dbReference type="EMBL" id="CAF0819856.1"/>
    </source>
</evidence>
<evidence type="ECO:0000256" key="6">
    <source>
        <dbReference type="ARBA" id="ARBA00023136"/>
    </source>
</evidence>
<organism evidence="11 15">
    <name type="scientific">Adineta steineri</name>
    <dbReference type="NCBI Taxonomy" id="433720"/>
    <lineage>
        <taxon>Eukaryota</taxon>
        <taxon>Metazoa</taxon>
        <taxon>Spiralia</taxon>
        <taxon>Gnathifera</taxon>
        <taxon>Rotifera</taxon>
        <taxon>Eurotatoria</taxon>
        <taxon>Bdelloidea</taxon>
        <taxon>Adinetida</taxon>
        <taxon>Adinetidae</taxon>
        <taxon>Adineta</taxon>
    </lineage>
</organism>
<feature type="transmembrane region" description="Helical" evidence="9">
    <location>
        <begin position="20"/>
        <end position="42"/>
    </location>
</feature>
<dbReference type="OrthoDB" id="10084930at2759"/>
<dbReference type="SUPFAM" id="SSF81321">
    <property type="entry name" value="Family A G protein-coupled receptor-like"/>
    <property type="match status" value="1"/>
</dbReference>
<evidence type="ECO:0000259" key="10">
    <source>
        <dbReference type="PROSITE" id="PS50262"/>
    </source>
</evidence>
<reference evidence="11" key="1">
    <citation type="submission" date="2021-02" db="EMBL/GenBank/DDBJ databases">
        <authorList>
            <person name="Nowell W R."/>
        </authorList>
    </citation>
    <scope>NUCLEOTIDE SEQUENCE</scope>
</reference>
<comment type="subcellular location">
    <subcellularLocation>
        <location evidence="1">Cell membrane</location>
        <topology evidence="1">Multi-pass membrane protein</topology>
    </subcellularLocation>
</comment>
<evidence type="ECO:0000256" key="2">
    <source>
        <dbReference type="ARBA" id="ARBA00022475"/>
    </source>
</evidence>
<evidence type="ECO:0000313" key="14">
    <source>
        <dbReference type="EMBL" id="CAF3801913.1"/>
    </source>
</evidence>
<evidence type="ECO:0000256" key="7">
    <source>
        <dbReference type="ARBA" id="ARBA00023170"/>
    </source>
</evidence>
<keyword evidence="6 9" id="KW-0472">Membrane</keyword>
<dbReference type="EMBL" id="CAJOBB010000523">
    <property type="protein sequence ID" value="CAF3698213.1"/>
    <property type="molecule type" value="Genomic_DNA"/>
</dbReference>
<proteinExistence type="predicted"/>
<keyword evidence="7" id="KW-0675">Receptor</keyword>
<dbReference type="GO" id="GO:0004930">
    <property type="term" value="F:G protein-coupled receptor activity"/>
    <property type="evidence" value="ECO:0007669"/>
    <property type="project" value="UniProtKB-KW"/>
</dbReference>
<comment type="caution">
    <text evidence="11">The sequence shown here is derived from an EMBL/GenBank/DDBJ whole genome shotgun (WGS) entry which is preliminary data.</text>
</comment>
<feature type="transmembrane region" description="Helical" evidence="9">
    <location>
        <begin position="228"/>
        <end position="251"/>
    </location>
</feature>
<dbReference type="Proteomes" id="UP000663881">
    <property type="component" value="Unassembled WGS sequence"/>
</dbReference>
<dbReference type="InterPro" id="IPR000276">
    <property type="entry name" value="GPCR_Rhodpsn"/>
</dbReference>
<evidence type="ECO:0000256" key="4">
    <source>
        <dbReference type="ARBA" id="ARBA00022989"/>
    </source>
</evidence>
<gene>
    <name evidence="11" type="ORF">IZO911_LOCUS7936</name>
    <name evidence="13" type="ORF">KXQ929_LOCUS10849</name>
    <name evidence="14" type="ORF">OKA104_LOCUS18532</name>
    <name evidence="12" type="ORF">VCS650_LOCUS7240</name>
</gene>
<dbReference type="Proteomes" id="UP000663860">
    <property type="component" value="Unassembled WGS sequence"/>
</dbReference>
<dbReference type="Proteomes" id="UP000663891">
    <property type="component" value="Unassembled WGS sequence"/>
</dbReference>
<evidence type="ECO:0000256" key="8">
    <source>
        <dbReference type="ARBA" id="ARBA00023224"/>
    </source>
</evidence>
<dbReference type="AlphaFoldDB" id="A0A813U8B3"/>
<sequence>MSSNNISTTYIEPWFIPIDIILIICTSLGTGLAVIFLLIIIFDKTCHTVPMMLVANSCLAELAFGSVMLSSAVFTFQNDLQKIQYQDSLCILRGFLGYGVTFHKNFSYFLQATYRYITVIYPNRLSWQTARFQGILISLIWIVGILCTVPYLLTNSIEYRINDQICQMPLQLNFLTVYNALVVYMIPISLIMFIYFKLVRYIREMNKNITPIATVNRAQRQLKMIRRIVILVNGVATVGFPYALFVFWSFFATPPKYHFRIAYIFVDAAFAFVMITLFKFTEPLKASLIKLIKPTSNRVIPTMT</sequence>
<evidence type="ECO:0000256" key="9">
    <source>
        <dbReference type="SAM" id="Phobius"/>
    </source>
</evidence>
<feature type="transmembrane region" description="Helical" evidence="9">
    <location>
        <begin position="134"/>
        <end position="153"/>
    </location>
</feature>
<dbReference type="CDD" id="cd00637">
    <property type="entry name" value="7tm_classA_rhodopsin-like"/>
    <property type="match status" value="1"/>
</dbReference>
<dbReference type="EMBL" id="CAJNOE010000053">
    <property type="protein sequence ID" value="CAF0819856.1"/>
    <property type="molecule type" value="Genomic_DNA"/>
</dbReference>
<keyword evidence="5" id="KW-0297">G-protein coupled receptor</keyword>
<dbReference type="EMBL" id="CAJNON010000046">
    <property type="protein sequence ID" value="CAF0861947.1"/>
    <property type="molecule type" value="Genomic_DNA"/>
</dbReference>
<evidence type="ECO:0000313" key="13">
    <source>
        <dbReference type="EMBL" id="CAF3698213.1"/>
    </source>
</evidence>
<evidence type="ECO:0000256" key="5">
    <source>
        <dbReference type="ARBA" id="ARBA00023040"/>
    </source>
</evidence>
<evidence type="ECO:0000256" key="3">
    <source>
        <dbReference type="ARBA" id="ARBA00022692"/>
    </source>
</evidence>
<keyword evidence="2" id="KW-1003">Cell membrane</keyword>
<feature type="transmembrane region" description="Helical" evidence="9">
    <location>
        <begin position="257"/>
        <end position="278"/>
    </location>
</feature>
<keyword evidence="3 9" id="KW-0812">Transmembrane</keyword>
<dbReference type="PANTHER" id="PTHR24228">
    <property type="entry name" value="B2 BRADYKININ RECEPTOR/ANGIOTENSIN II RECEPTOR"/>
    <property type="match status" value="1"/>
</dbReference>
<dbReference type="Gene3D" id="1.20.1070.10">
    <property type="entry name" value="Rhodopsin 7-helix transmembrane proteins"/>
    <property type="match status" value="1"/>
</dbReference>
<protein>
    <recommendedName>
        <fullName evidence="10">G-protein coupled receptors family 1 profile domain-containing protein</fullName>
    </recommendedName>
</protein>
<keyword evidence="8" id="KW-0807">Transducer</keyword>
<dbReference type="GO" id="GO:0005886">
    <property type="term" value="C:plasma membrane"/>
    <property type="evidence" value="ECO:0007669"/>
    <property type="project" value="UniProtKB-SubCell"/>
</dbReference>
<feature type="transmembrane region" description="Helical" evidence="9">
    <location>
        <begin position="177"/>
        <end position="196"/>
    </location>
</feature>